<evidence type="ECO:0000259" key="8">
    <source>
        <dbReference type="Pfam" id="PF08532"/>
    </source>
</evidence>
<feature type="domain" description="Beta-galactosidase C-terminal" evidence="9">
    <location>
        <begin position="620"/>
        <end position="677"/>
    </location>
</feature>
<evidence type="ECO:0000313" key="10">
    <source>
        <dbReference type="EMBL" id="GGJ38716.1"/>
    </source>
</evidence>
<dbReference type="InterPro" id="IPR003476">
    <property type="entry name" value="Glyco_hydro_42"/>
</dbReference>
<dbReference type="PIRSF" id="PIRSF001084">
    <property type="entry name" value="B-galactosidase"/>
    <property type="match status" value="1"/>
</dbReference>
<dbReference type="Pfam" id="PF08532">
    <property type="entry name" value="Glyco_hydro_42M"/>
    <property type="match status" value="1"/>
</dbReference>
<dbReference type="PANTHER" id="PTHR36447:SF1">
    <property type="entry name" value="BETA-GALACTOSIDASE GANA"/>
    <property type="match status" value="1"/>
</dbReference>
<dbReference type="Pfam" id="PF08533">
    <property type="entry name" value="Glyco_hydro_42C"/>
    <property type="match status" value="1"/>
</dbReference>
<proteinExistence type="inferred from homology"/>
<feature type="domain" description="Beta-galactosidase trimerisation" evidence="8">
    <location>
        <begin position="398"/>
        <end position="610"/>
    </location>
</feature>
<dbReference type="Gene3D" id="3.20.20.80">
    <property type="entry name" value="Glycosidases"/>
    <property type="match status" value="1"/>
</dbReference>
<keyword evidence="5 6" id="KW-0326">Glycosidase</keyword>
<dbReference type="InterPro" id="IPR013529">
    <property type="entry name" value="Glyco_hydro_42_N"/>
</dbReference>
<dbReference type="InterPro" id="IPR029062">
    <property type="entry name" value="Class_I_gatase-like"/>
</dbReference>
<organism evidence="10 11">
    <name type="scientific">Deinococcus roseus</name>
    <dbReference type="NCBI Taxonomy" id="392414"/>
    <lineage>
        <taxon>Bacteria</taxon>
        <taxon>Thermotogati</taxon>
        <taxon>Deinococcota</taxon>
        <taxon>Deinococci</taxon>
        <taxon>Deinococcales</taxon>
        <taxon>Deinococcaceae</taxon>
        <taxon>Deinococcus</taxon>
    </lineage>
</organism>
<dbReference type="InterPro" id="IPR013780">
    <property type="entry name" value="Glyco_hydro_b"/>
</dbReference>
<name>A0ABQ2D0Z0_9DEIO</name>
<feature type="domain" description="Glycoside hydrolase family 42 N-terminal" evidence="7">
    <location>
        <begin position="14"/>
        <end position="386"/>
    </location>
</feature>
<dbReference type="InterPro" id="IPR017853">
    <property type="entry name" value="GH"/>
</dbReference>
<evidence type="ECO:0000256" key="5">
    <source>
        <dbReference type="ARBA" id="ARBA00023295"/>
    </source>
</evidence>
<comment type="caution">
    <text evidence="10">The sequence shown here is derived from an EMBL/GenBank/DDBJ whole genome shotgun (WGS) entry which is preliminary data.</text>
</comment>
<sequence length="683" mass="77339">MIDPGLHKIPYGGDWNPEQWEREIWDEDIRLFKEAGIDLLSINIFAWTRLQPDDDTYDFALLDEMIQLLKANNMRVCLGTGTAAHPAWMATRYPDILRVDFQGRKRKYGDRHNSCPSSPTYRRFAPRLAEELAKRYQHEEAISIWHVSNEYTGICYCDTCEKAFREWLKQRYSSLDALNAAWNTTFWSQTVTDWDQIVVPNQLTVQWAERGMCQQGLVLDYLRFNSDNHLECYTLERDAIKKHIPEAIVTTNLMGAYRQYNYRQWASKMDVISWDCYPSPTQPPSHTSLIHDLMRGLKDGQSFLLMEQTPSQTNWQPYNWVKRPGQMRLGSYQAVAHGADSVLFFQMRQSVGACEKFHGAVIDHTGRNDTRVFKEVSALGAELQKLGPDLIGSTIESQVALWFDWESWWAAENSAGPSVDMHYMEQIALYYSAFNTAGIQVDLVGPGSDLSKYKVLVTPVMYLLHPEDVEAVTGFVQNGGTLVSSFLTGVADVNDRVFRGGAPGPLRDVFGLWSEEIDALPPQQKNRIVMQNNMQGQPGFAESYECNLLFDLLRLNGAEVLAAYASDFYAGHPALTRHRSGKGTAYYVATSPEEAFLKDLVRHLIQETGIKPVLANLPAGVEVTKRSKNGRDFLFLLNHNPTEVEVDLGNTALHNLLNDQKSSGKLVMKGRDVVVAEEVGVLV</sequence>
<dbReference type="RefSeq" id="WP_189003128.1">
    <property type="nucleotide sequence ID" value="NZ_BMOD01000009.1"/>
</dbReference>
<keyword evidence="4 6" id="KW-0378">Hydrolase</keyword>
<protein>
    <recommendedName>
        <fullName evidence="3 6">Beta-galactosidase</fullName>
        <shortName evidence="6">Beta-gal</shortName>
        <ecNumber evidence="3 6">3.2.1.23</ecNumber>
    </recommendedName>
</protein>
<dbReference type="SUPFAM" id="SSF52317">
    <property type="entry name" value="Class I glutamine amidotransferase-like"/>
    <property type="match status" value="1"/>
</dbReference>
<dbReference type="EC" id="3.2.1.23" evidence="3 6"/>
<dbReference type="CDD" id="cd03143">
    <property type="entry name" value="A4_beta-galactosidase_middle_domain"/>
    <property type="match status" value="1"/>
</dbReference>
<gene>
    <name evidence="10" type="ORF">GCM10008938_26030</name>
</gene>
<reference evidence="11" key="1">
    <citation type="journal article" date="2019" name="Int. J. Syst. Evol. Microbiol.">
        <title>The Global Catalogue of Microorganisms (GCM) 10K type strain sequencing project: providing services to taxonomists for standard genome sequencing and annotation.</title>
        <authorList>
            <consortium name="The Broad Institute Genomics Platform"/>
            <consortium name="The Broad Institute Genome Sequencing Center for Infectious Disease"/>
            <person name="Wu L."/>
            <person name="Ma J."/>
        </authorList>
    </citation>
    <scope>NUCLEOTIDE SEQUENCE [LARGE SCALE GENOMIC DNA]</scope>
    <source>
        <strain evidence="11">JCM 14370</strain>
    </source>
</reference>
<evidence type="ECO:0000259" key="9">
    <source>
        <dbReference type="Pfam" id="PF08533"/>
    </source>
</evidence>
<dbReference type="Gene3D" id="3.40.50.880">
    <property type="match status" value="1"/>
</dbReference>
<comment type="catalytic activity">
    <reaction evidence="1 6">
        <text>Hydrolysis of terminal non-reducing beta-D-galactose residues in beta-D-galactosides.</text>
        <dbReference type="EC" id="3.2.1.23"/>
    </reaction>
</comment>
<accession>A0ABQ2D0Z0</accession>
<evidence type="ECO:0000256" key="1">
    <source>
        <dbReference type="ARBA" id="ARBA00001412"/>
    </source>
</evidence>
<evidence type="ECO:0000259" key="7">
    <source>
        <dbReference type="Pfam" id="PF02449"/>
    </source>
</evidence>
<comment type="similarity">
    <text evidence="2 6">Belongs to the glycosyl hydrolase 42 family.</text>
</comment>
<dbReference type="SUPFAM" id="SSF51445">
    <property type="entry name" value="(Trans)glycosidases"/>
    <property type="match status" value="1"/>
</dbReference>
<evidence type="ECO:0000256" key="6">
    <source>
        <dbReference type="PIRNR" id="PIRNR001084"/>
    </source>
</evidence>
<evidence type="ECO:0000256" key="3">
    <source>
        <dbReference type="ARBA" id="ARBA00012756"/>
    </source>
</evidence>
<dbReference type="Gene3D" id="2.60.40.1180">
    <property type="entry name" value="Golgi alpha-mannosidase II"/>
    <property type="match status" value="1"/>
</dbReference>
<dbReference type="Pfam" id="PF02449">
    <property type="entry name" value="Glyco_hydro_42"/>
    <property type="match status" value="1"/>
</dbReference>
<evidence type="ECO:0000256" key="4">
    <source>
        <dbReference type="ARBA" id="ARBA00022801"/>
    </source>
</evidence>
<dbReference type="InterPro" id="IPR013739">
    <property type="entry name" value="Beta_galactosidase_C"/>
</dbReference>
<evidence type="ECO:0000313" key="11">
    <source>
        <dbReference type="Proteomes" id="UP000632222"/>
    </source>
</evidence>
<dbReference type="Proteomes" id="UP000632222">
    <property type="component" value="Unassembled WGS sequence"/>
</dbReference>
<keyword evidence="11" id="KW-1185">Reference proteome</keyword>
<dbReference type="PANTHER" id="PTHR36447">
    <property type="entry name" value="BETA-GALACTOSIDASE GANA"/>
    <property type="match status" value="1"/>
</dbReference>
<dbReference type="EMBL" id="BMOD01000009">
    <property type="protein sequence ID" value="GGJ38716.1"/>
    <property type="molecule type" value="Genomic_DNA"/>
</dbReference>
<dbReference type="InterPro" id="IPR013738">
    <property type="entry name" value="Beta_galactosidase_Trimer"/>
</dbReference>
<evidence type="ECO:0000256" key="2">
    <source>
        <dbReference type="ARBA" id="ARBA00005940"/>
    </source>
</evidence>